<evidence type="ECO:0000256" key="1">
    <source>
        <dbReference type="SAM" id="Phobius"/>
    </source>
</evidence>
<keyword evidence="5" id="KW-1185">Reference proteome</keyword>
<dbReference type="Proteomes" id="UP000440498">
    <property type="component" value="Unassembled WGS sequence"/>
</dbReference>
<protein>
    <submittedName>
        <fullName evidence="4">PEP-CTERM sorting domain-containing protein</fullName>
    </submittedName>
</protein>
<evidence type="ECO:0000313" key="5">
    <source>
        <dbReference type="Proteomes" id="UP000440498"/>
    </source>
</evidence>
<reference evidence="4 5" key="1">
    <citation type="submission" date="2019-10" db="EMBL/GenBank/DDBJ databases">
        <title>Two novel species isolated from a subtropical stream in China.</title>
        <authorList>
            <person name="Lu H."/>
        </authorList>
    </citation>
    <scope>NUCLEOTIDE SEQUENCE [LARGE SCALE GENOMIC DNA]</scope>
    <source>
        <strain evidence="4 5">FT29W</strain>
    </source>
</reference>
<feature type="signal peptide" evidence="2">
    <location>
        <begin position="1"/>
        <end position="24"/>
    </location>
</feature>
<dbReference type="RefSeq" id="WP_152841594.1">
    <property type="nucleotide sequence ID" value="NZ_WHUG01000021.1"/>
</dbReference>
<accession>A0A6A7NBF1</accession>
<dbReference type="Gene3D" id="2.60.120.260">
    <property type="entry name" value="Galactose-binding domain-like"/>
    <property type="match status" value="1"/>
</dbReference>
<keyword evidence="1" id="KW-0812">Transmembrane</keyword>
<dbReference type="NCBIfam" id="NF038126">
    <property type="entry name" value="PEP_CTERM_FxDxF"/>
    <property type="match status" value="1"/>
</dbReference>
<evidence type="ECO:0000259" key="3">
    <source>
        <dbReference type="Pfam" id="PF07589"/>
    </source>
</evidence>
<evidence type="ECO:0000313" key="4">
    <source>
        <dbReference type="EMBL" id="MQA42499.1"/>
    </source>
</evidence>
<keyword evidence="1" id="KW-1133">Transmembrane helix</keyword>
<sequence length="208" mass="21208">MNKKILAAVAAAMAALSLAGTAQAANLVVNGSFEDPSFTLSAGSYCYLNGPYECGAVTGWTGAFPLMSSSSGPWGNPNTPAGDFLVGIQGTSHIEQSLTLAAGTYTLSWIDAGRGNYGGPTETYQVSVGGNVLSTEAVNYGAAWTAKSLTFTTAGNTVLSFAGQTNYDATAFIDNVSVTAAVPEPGTYAMLVAGLGLLGVVARRKRAR</sequence>
<proteinExistence type="predicted"/>
<dbReference type="EMBL" id="WHUG01000021">
    <property type="protein sequence ID" value="MQA42499.1"/>
    <property type="molecule type" value="Genomic_DNA"/>
</dbReference>
<keyword evidence="2" id="KW-0732">Signal</keyword>
<dbReference type="NCBIfam" id="TIGR02595">
    <property type="entry name" value="PEP_CTERM"/>
    <property type="match status" value="1"/>
</dbReference>
<name>A0A6A7NBF1_9BURK</name>
<feature type="domain" description="Ice-binding protein C-terminal" evidence="3">
    <location>
        <begin position="181"/>
        <end position="205"/>
    </location>
</feature>
<evidence type="ECO:0000256" key="2">
    <source>
        <dbReference type="SAM" id="SignalP"/>
    </source>
</evidence>
<organism evidence="4 5">
    <name type="scientific">Rugamonas aquatica</name>
    <dbReference type="NCBI Taxonomy" id="2743357"/>
    <lineage>
        <taxon>Bacteria</taxon>
        <taxon>Pseudomonadati</taxon>
        <taxon>Pseudomonadota</taxon>
        <taxon>Betaproteobacteria</taxon>
        <taxon>Burkholderiales</taxon>
        <taxon>Oxalobacteraceae</taxon>
        <taxon>Telluria group</taxon>
        <taxon>Rugamonas</taxon>
    </lineage>
</organism>
<dbReference type="Pfam" id="PF07589">
    <property type="entry name" value="PEP-CTERM"/>
    <property type="match status" value="1"/>
</dbReference>
<comment type="caution">
    <text evidence="4">The sequence shown here is derived from an EMBL/GenBank/DDBJ whole genome shotgun (WGS) entry which is preliminary data.</text>
</comment>
<keyword evidence="1" id="KW-0472">Membrane</keyword>
<gene>
    <name evidence="4" type="ORF">GEV02_30640</name>
</gene>
<feature type="transmembrane region" description="Helical" evidence="1">
    <location>
        <begin position="185"/>
        <end position="202"/>
    </location>
</feature>
<dbReference type="AlphaFoldDB" id="A0A6A7NBF1"/>
<feature type="chain" id="PRO_5025435087" evidence="2">
    <location>
        <begin position="25"/>
        <end position="208"/>
    </location>
</feature>
<dbReference type="InterPro" id="IPR013424">
    <property type="entry name" value="Ice-binding_C"/>
</dbReference>